<dbReference type="Proteomes" id="UP001519460">
    <property type="component" value="Unassembled WGS sequence"/>
</dbReference>
<evidence type="ECO:0000313" key="2">
    <source>
        <dbReference type="Proteomes" id="UP001519460"/>
    </source>
</evidence>
<accession>A0ABD0JNY5</accession>
<dbReference type="EMBL" id="JACVVK020000374">
    <property type="protein sequence ID" value="KAK7476499.1"/>
    <property type="molecule type" value="Genomic_DNA"/>
</dbReference>
<dbReference type="AlphaFoldDB" id="A0ABD0JNY5"/>
<evidence type="ECO:0000313" key="1">
    <source>
        <dbReference type="EMBL" id="KAK7476499.1"/>
    </source>
</evidence>
<name>A0ABD0JNY5_9CAEN</name>
<proteinExistence type="predicted"/>
<keyword evidence="2" id="KW-1185">Reference proteome</keyword>
<organism evidence="1 2">
    <name type="scientific">Batillaria attramentaria</name>
    <dbReference type="NCBI Taxonomy" id="370345"/>
    <lineage>
        <taxon>Eukaryota</taxon>
        <taxon>Metazoa</taxon>
        <taxon>Spiralia</taxon>
        <taxon>Lophotrochozoa</taxon>
        <taxon>Mollusca</taxon>
        <taxon>Gastropoda</taxon>
        <taxon>Caenogastropoda</taxon>
        <taxon>Sorbeoconcha</taxon>
        <taxon>Cerithioidea</taxon>
        <taxon>Batillariidae</taxon>
        <taxon>Batillaria</taxon>
    </lineage>
</organism>
<dbReference type="Gene3D" id="2.10.80.10">
    <property type="entry name" value="Lipase, subunit A"/>
    <property type="match status" value="1"/>
</dbReference>
<evidence type="ECO:0008006" key="3">
    <source>
        <dbReference type="Google" id="ProtNLM"/>
    </source>
</evidence>
<sequence>MFTVGSAQGSPFDPFSGLDDASCMSSSECAPGMCCARFNHSRRTRRFVNSLFQSGTCQPLLMRSQGCWDWQVEEENGDLYDYCPCAAGLECRGEQVMHVEGNTIHINPICQPRK</sequence>
<reference evidence="1 2" key="1">
    <citation type="journal article" date="2023" name="Sci. Data">
        <title>Genome assembly of the Korean intertidal mud-creeper Batillaria attramentaria.</title>
        <authorList>
            <person name="Patra A.K."/>
            <person name="Ho P.T."/>
            <person name="Jun S."/>
            <person name="Lee S.J."/>
            <person name="Kim Y."/>
            <person name="Won Y.J."/>
        </authorList>
    </citation>
    <scope>NUCLEOTIDE SEQUENCE [LARGE SCALE GENOMIC DNA]</scope>
    <source>
        <strain evidence="1">Wonlab-2016</strain>
    </source>
</reference>
<gene>
    <name evidence="1" type="ORF">BaRGS_00032247</name>
</gene>
<protein>
    <recommendedName>
        <fullName evidence="3">Prokineticin domain-containing protein</fullName>
    </recommendedName>
</protein>
<comment type="caution">
    <text evidence="1">The sequence shown here is derived from an EMBL/GenBank/DDBJ whole genome shotgun (WGS) entry which is preliminary data.</text>
</comment>